<dbReference type="SUPFAM" id="SSF53623">
    <property type="entry name" value="MurD-like peptide ligases, catalytic domain"/>
    <property type="match status" value="1"/>
</dbReference>
<keyword evidence="6" id="KW-0460">Magnesium</keyword>
<dbReference type="EMBL" id="CP029490">
    <property type="protein sequence ID" value="AWN20704.1"/>
    <property type="molecule type" value="Genomic_DNA"/>
</dbReference>
<dbReference type="Gene3D" id="3.40.1190.10">
    <property type="entry name" value="Mur-like, catalytic domain"/>
    <property type="match status" value="1"/>
</dbReference>
<evidence type="ECO:0000256" key="7">
    <source>
        <dbReference type="PIRNR" id="PIRNR001563"/>
    </source>
</evidence>
<proteinExistence type="inferred from homology"/>
<keyword evidence="3" id="KW-0479">Metal-binding</keyword>
<dbReference type="InterPro" id="IPR036615">
    <property type="entry name" value="Mur_ligase_C_dom_sf"/>
</dbReference>
<organism evidence="9 10">
    <name type="scientific">Streptococcus sobrinus</name>
    <dbReference type="NCBI Taxonomy" id="1310"/>
    <lineage>
        <taxon>Bacteria</taxon>
        <taxon>Bacillati</taxon>
        <taxon>Bacillota</taxon>
        <taxon>Bacilli</taxon>
        <taxon>Lactobacillales</taxon>
        <taxon>Streptococcaceae</taxon>
        <taxon>Streptococcus</taxon>
    </lineage>
</organism>
<evidence type="ECO:0000256" key="4">
    <source>
        <dbReference type="ARBA" id="ARBA00022741"/>
    </source>
</evidence>
<keyword evidence="4 7" id="KW-0547">Nucleotide-binding</keyword>
<dbReference type="RefSeq" id="WP_002961141.1">
    <property type="nucleotide sequence ID" value="NZ_CP029490.1"/>
</dbReference>
<dbReference type="InterPro" id="IPR013221">
    <property type="entry name" value="Mur_ligase_cen"/>
</dbReference>
<dbReference type="PANTHER" id="PTHR11136:SF0">
    <property type="entry name" value="DIHYDROFOLATE SYNTHETASE-RELATED"/>
    <property type="match status" value="1"/>
</dbReference>
<evidence type="ECO:0000256" key="3">
    <source>
        <dbReference type="ARBA" id="ARBA00022723"/>
    </source>
</evidence>
<feature type="domain" description="Mur ligase central" evidence="8">
    <location>
        <begin position="46"/>
        <end position="266"/>
    </location>
</feature>
<dbReference type="NCBIfam" id="TIGR01499">
    <property type="entry name" value="folC"/>
    <property type="match status" value="1"/>
</dbReference>
<protein>
    <submittedName>
        <fullName evidence="9">Bifunctional folylpolyglutamate synthase/dihydrofolate synthase</fullName>
    </submittedName>
</protein>
<evidence type="ECO:0000313" key="10">
    <source>
        <dbReference type="Proteomes" id="UP000245369"/>
    </source>
</evidence>
<dbReference type="PIRSF" id="PIRSF001563">
    <property type="entry name" value="Folylpolyglu_synth"/>
    <property type="match status" value="1"/>
</dbReference>
<dbReference type="Proteomes" id="UP000245369">
    <property type="component" value="Chromosome"/>
</dbReference>
<dbReference type="GeneID" id="93923831"/>
<evidence type="ECO:0000313" key="9">
    <source>
        <dbReference type="EMBL" id="AWN20704.1"/>
    </source>
</evidence>
<evidence type="ECO:0000256" key="6">
    <source>
        <dbReference type="ARBA" id="ARBA00022842"/>
    </source>
</evidence>
<dbReference type="InterPro" id="IPR018109">
    <property type="entry name" value="Folylpolyglutamate_synth_CS"/>
</dbReference>
<keyword evidence="2 7" id="KW-0436">Ligase</keyword>
<evidence type="ECO:0000256" key="1">
    <source>
        <dbReference type="ARBA" id="ARBA00008276"/>
    </source>
</evidence>
<gene>
    <name evidence="9" type="ORF">DK182_04790</name>
</gene>
<comment type="similarity">
    <text evidence="1 7">Belongs to the folylpolyglutamate synthase family.</text>
</comment>
<dbReference type="InterPro" id="IPR036565">
    <property type="entry name" value="Mur-like_cat_sf"/>
</dbReference>
<dbReference type="Pfam" id="PF08245">
    <property type="entry name" value="Mur_ligase_M"/>
    <property type="match status" value="1"/>
</dbReference>
<dbReference type="InterPro" id="IPR001645">
    <property type="entry name" value="Folylpolyglutamate_synth"/>
</dbReference>
<keyword evidence="5 7" id="KW-0067">ATP-binding</keyword>
<dbReference type="Gene3D" id="3.90.190.20">
    <property type="entry name" value="Mur ligase, C-terminal domain"/>
    <property type="match status" value="1"/>
</dbReference>
<keyword evidence="10" id="KW-1185">Reference proteome</keyword>
<sequence>MLSYQETLQAIHSHKANGHRPDFKRLNWILDKLGRPQAGFPSLHIVGTNGKGSTTALLQAIFTTAGYKTGTFTSPFITRFNERIAIDGQPISDKELVEVFDLVQPRFDQVAETEFGSLTEFELVTVLAFLYFERIKPVDIAIIEAGIGGRFDSTNVINPLATICTSIGYDHTDTLGERLADIAWQKAGAIKPAKPIVLGQVPLEAQTVFENEAKKLGAALYQAGCDFQVKDREDSFDFMSPQGNLENLSLSLMGPHQRDNAALALETALLLQAVFPKLDEEAFRIGLQTATWPGRGELVRPNILLDGAHNPQGIGALLELLETDFPNSSKHFLFAGLKRKDLAGMLELLDGQDLTITSFDFPGAAELADYPDYFKKIEDFRDWLSQTQDSQALYVVTGSLYFISQVRHFLLDKETP</sequence>
<evidence type="ECO:0000259" key="8">
    <source>
        <dbReference type="Pfam" id="PF08245"/>
    </source>
</evidence>
<evidence type="ECO:0000256" key="5">
    <source>
        <dbReference type="ARBA" id="ARBA00022840"/>
    </source>
</evidence>
<dbReference type="PANTHER" id="PTHR11136">
    <property type="entry name" value="FOLYLPOLYGLUTAMATE SYNTHASE-RELATED"/>
    <property type="match status" value="1"/>
</dbReference>
<dbReference type="PROSITE" id="PS01012">
    <property type="entry name" value="FOLYLPOLYGLU_SYNT_2"/>
    <property type="match status" value="1"/>
</dbReference>
<reference evidence="9 10" key="1">
    <citation type="submission" date="2018-05" db="EMBL/GenBank/DDBJ databases">
        <title>Complete genome sequences of Streptococcus sobrinus.</title>
        <authorList>
            <person name="Sales M."/>
            <person name="Jensen P.A."/>
        </authorList>
    </citation>
    <scope>NUCLEOTIDE SEQUENCE [LARGE SCALE GENOMIC DNA]</scope>
    <source>
        <strain evidence="9 10">SL1</strain>
    </source>
</reference>
<dbReference type="SUPFAM" id="SSF53244">
    <property type="entry name" value="MurD-like peptide ligases, peptide-binding domain"/>
    <property type="match status" value="1"/>
</dbReference>
<accession>A0ABN5LID2</accession>
<evidence type="ECO:0000256" key="2">
    <source>
        <dbReference type="ARBA" id="ARBA00022598"/>
    </source>
</evidence>
<name>A0ABN5LID2_9STRE</name>